<dbReference type="GO" id="GO:0009691">
    <property type="term" value="P:cytokinin biosynthetic process"/>
    <property type="evidence" value="ECO:0007669"/>
    <property type="project" value="UniProtKB-KW"/>
</dbReference>
<evidence type="ECO:0000256" key="3">
    <source>
        <dbReference type="ARBA" id="ARBA00023295"/>
    </source>
</evidence>
<evidence type="ECO:0000313" key="4">
    <source>
        <dbReference type="EMBL" id="AAA22096.1"/>
    </source>
</evidence>
<name>Q44194_RHIRH</name>
<keyword evidence="1" id="KW-0203">Cytokinin biosynthesis</keyword>
<accession>Q44194</accession>
<dbReference type="PIR" id="I39722">
    <property type="entry name" value="I39722"/>
</dbReference>
<organism evidence="4">
    <name type="scientific">Rhizobium rhizogenes</name>
    <name type="common">Agrobacterium rhizogenes</name>
    <dbReference type="NCBI Taxonomy" id="359"/>
    <lineage>
        <taxon>Bacteria</taxon>
        <taxon>Pseudomonadati</taxon>
        <taxon>Pseudomonadota</taxon>
        <taxon>Alphaproteobacteria</taxon>
        <taxon>Hyphomicrobiales</taxon>
        <taxon>Rhizobiaceae</taxon>
        <taxon>Rhizobium/Agrobacterium group</taxon>
        <taxon>Rhizobium</taxon>
    </lineage>
</organism>
<dbReference type="PRINTS" id="PR00746">
    <property type="entry name" value="GLHYDRLASE41"/>
</dbReference>
<sequence>MAEVDLCALFSNLRVKDVASSDELMKHIQSVSDERVSLIELGENPSMDIDEEHPPQTPETLFLYVDCPTMMQCFYGGWLPYNSTHGALLTNLPPYQKNVSFNEVNRGLREASGFVGYEDPIRSAYFAALSFPGHVAKLDEQLRLTSTDGETLIFDLYATRRHELDRDKVVSHGECMFG</sequence>
<dbReference type="RefSeq" id="WP_110924660.1">
    <property type="nucleotide sequence ID" value="NZ_CP118250.1"/>
</dbReference>
<keyword evidence="2" id="KW-0378">Hydrolase</keyword>
<dbReference type="AlphaFoldDB" id="Q44194"/>
<reference evidence="4" key="1">
    <citation type="journal article" date="1991" name="Proc. Natl. Acad. Sci. U.S.A.">
        <title>Agrobacterium rhizogenes pRi8196 T-DNA: mapping and DNA sequence of functions involved in mannopine synthesis and hairy root differentiation.</title>
        <authorList>
            <person name="Hansen G."/>
            <person name="Larribe M."/>
            <person name="Vaubert D."/>
            <person name="Tempe J."/>
            <person name="Biermann B.J."/>
            <person name="Montoya A.L."/>
            <person name="Chilton M.D."/>
            <person name="Brevet J."/>
        </authorList>
    </citation>
    <scope>NUCLEOTIDE SEQUENCE</scope>
</reference>
<protein>
    <submittedName>
        <fullName evidence="4">ORF12</fullName>
    </submittedName>
</protein>
<dbReference type="GO" id="GO:0005975">
    <property type="term" value="P:carbohydrate metabolic process"/>
    <property type="evidence" value="ECO:0007669"/>
    <property type="project" value="InterPro"/>
</dbReference>
<evidence type="ECO:0000256" key="2">
    <source>
        <dbReference type="ARBA" id="ARBA00022801"/>
    </source>
</evidence>
<keyword evidence="3" id="KW-0326">Glycosidase</keyword>
<dbReference type="GO" id="GO:0008422">
    <property type="term" value="F:beta-glucosidase activity"/>
    <property type="evidence" value="ECO:0007669"/>
    <property type="project" value="InterPro"/>
</dbReference>
<dbReference type="EMBL" id="M60490">
    <property type="protein sequence ID" value="AAA22096.1"/>
    <property type="molecule type" value="Genomic_DNA"/>
</dbReference>
<dbReference type="InterPro" id="IPR006065">
    <property type="entry name" value="Glyco_hydro_41"/>
</dbReference>
<evidence type="ECO:0000256" key="1">
    <source>
        <dbReference type="ARBA" id="ARBA00022712"/>
    </source>
</evidence>
<proteinExistence type="predicted"/>